<dbReference type="EMBL" id="CP017253">
    <property type="protein sequence ID" value="AOR22453.1"/>
    <property type="molecule type" value="Genomic_DNA"/>
</dbReference>
<reference evidence="3" key="1">
    <citation type="submission" date="2016-09" db="EMBL/GenBank/DDBJ databases">
        <title>Genomics of Clostridium taeniosporum, an organism which forms endospores with ribbon-like appendages.</title>
        <authorList>
            <person name="Walker J.R."/>
        </authorList>
    </citation>
    <scope>NUCLEOTIDE SEQUENCE [LARGE SCALE GENOMIC DNA]</scope>
    <source>
        <strain evidence="3">1/k</strain>
    </source>
</reference>
<keyword evidence="1" id="KW-0812">Transmembrane</keyword>
<evidence type="ECO:0000313" key="2">
    <source>
        <dbReference type="EMBL" id="AOR22453.1"/>
    </source>
</evidence>
<dbReference type="AlphaFoldDB" id="A0A1D7XGG7"/>
<name>A0A1D7XGG7_9CLOT</name>
<evidence type="ECO:0000256" key="1">
    <source>
        <dbReference type="SAM" id="Phobius"/>
    </source>
</evidence>
<dbReference type="Proteomes" id="UP000094652">
    <property type="component" value="Chromosome"/>
</dbReference>
<dbReference type="KEGG" id="ctae:BGI42_01335"/>
<keyword evidence="1" id="KW-1133">Transmembrane helix</keyword>
<keyword evidence="3" id="KW-1185">Reference proteome</keyword>
<organism evidence="2 3">
    <name type="scientific">Clostridium taeniosporum</name>
    <dbReference type="NCBI Taxonomy" id="394958"/>
    <lineage>
        <taxon>Bacteria</taxon>
        <taxon>Bacillati</taxon>
        <taxon>Bacillota</taxon>
        <taxon>Clostridia</taxon>
        <taxon>Eubacteriales</taxon>
        <taxon>Clostridiaceae</taxon>
        <taxon>Clostridium</taxon>
    </lineage>
</organism>
<dbReference type="Gene3D" id="1.20.120.570">
    <property type="entry name" value="YkyA-like"/>
    <property type="match status" value="1"/>
</dbReference>
<sequence>MINFSIDKKTLKIVSLLSSLFILILILLTLFFKNTELNKINKISKTITTINSSLKFDENDANINFKNTNELLNKNLNLLTELDNGLNNLNFKKSTSNELKNNLKDYLKTNIDLYNSIISIINNKNNKYFQVLYENLIKNQQNFLKETDTLSKSNIKISLSKNLKTFFSDLNKFLNKSYKSVRENDILNEQKRDFFIQVNDLLNRFSELKDDVKPALEKIREDKRDLSVVMCDINEKYSNFNKIKDSSLSISIPVGADDCYEALKETISAYDSYINSFKKSVQDEMNLYENSKSNFNNVDDLYVDSFDKYNYFLSNLDNLQKSILSYKY</sequence>
<gene>
    <name evidence="2" type="ORF">BGI42_01335</name>
</gene>
<evidence type="ECO:0000313" key="3">
    <source>
        <dbReference type="Proteomes" id="UP000094652"/>
    </source>
</evidence>
<protein>
    <submittedName>
        <fullName evidence="2">Uncharacterized protein</fullName>
    </submittedName>
</protein>
<keyword evidence="1" id="KW-0472">Membrane</keyword>
<proteinExistence type="predicted"/>
<feature type="transmembrane region" description="Helical" evidence="1">
    <location>
        <begin position="12"/>
        <end position="32"/>
    </location>
</feature>
<dbReference type="OrthoDB" id="1934233at2"/>
<dbReference type="RefSeq" id="WP_069678614.1">
    <property type="nucleotide sequence ID" value="NZ_CP017253.2"/>
</dbReference>
<accession>A0A1D7XGG7</accession>
<dbReference type="InterPro" id="IPR036785">
    <property type="entry name" value="YkyA-like_sf"/>
</dbReference>
<dbReference type="STRING" id="394958.BGI42_01335"/>